<protein>
    <submittedName>
        <fullName evidence="2">Uncharacterized protein</fullName>
    </submittedName>
</protein>
<evidence type="ECO:0000313" key="3">
    <source>
        <dbReference type="EMBL" id="CKR71150.1"/>
    </source>
</evidence>
<gene>
    <name evidence="2" type="ORF">ERS007657_03046</name>
    <name evidence="4" type="ORF">ERS007739_01635</name>
    <name evidence="3" type="ORF">ERS027659_02047</name>
</gene>
<feature type="region of interest" description="Disordered" evidence="1">
    <location>
        <begin position="76"/>
        <end position="105"/>
    </location>
</feature>
<dbReference type="Proteomes" id="UP000046680">
    <property type="component" value="Unassembled WGS sequence"/>
</dbReference>
<dbReference type="EMBL" id="CNFT01000444">
    <property type="protein sequence ID" value="CKR71150.1"/>
    <property type="molecule type" value="Genomic_DNA"/>
</dbReference>
<evidence type="ECO:0000313" key="7">
    <source>
        <dbReference type="Proteomes" id="UP000050164"/>
    </source>
</evidence>
<name>A0A654U4K0_MYCTX</name>
<dbReference type="AlphaFoldDB" id="A0A654U4K0"/>
<evidence type="ECO:0000313" key="5">
    <source>
        <dbReference type="Proteomes" id="UP000039021"/>
    </source>
</evidence>
<dbReference type="Proteomes" id="UP000039021">
    <property type="component" value="Unassembled WGS sequence"/>
</dbReference>
<feature type="compositionally biased region" description="Basic and acidic residues" evidence="1">
    <location>
        <begin position="80"/>
        <end position="98"/>
    </location>
</feature>
<organism evidence="2 6">
    <name type="scientific">Mycobacterium tuberculosis</name>
    <dbReference type="NCBI Taxonomy" id="1773"/>
    <lineage>
        <taxon>Bacteria</taxon>
        <taxon>Bacillati</taxon>
        <taxon>Actinomycetota</taxon>
        <taxon>Actinomycetes</taxon>
        <taxon>Mycobacteriales</taxon>
        <taxon>Mycobacteriaceae</taxon>
        <taxon>Mycobacterium</taxon>
        <taxon>Mycobacterium tuberculosis complex</taxon>
    </lineage>
</organism>
<evidence type="ECO:0000313" key="2">
    <source>
        <dbReference type="EMBL" id="CFR93092.1"/>
    </source>
</evidence>
<evidence type="ECO:0000313" key="6">
    <source>
        <dbReference type="Proteomes" id="UP000046680"/>
    </source>
</evidence>
<feature type="region of interest" description="Disordered" evidence="1">
    <location>
        <begin position="1"/>
        <end position="22"/>
    </location>
</feature>
<evidence type="ECO:0000313" key="4">
    <source>
        <dbReference type="EMBL" id="COX70970.1"/>
    </source>
</evidence>
<dbReference type="EMBL" id="CSBK01000653">
    <property type="protein sequence ID" value="COX70970.1"/>
    <property type="molecule type" value="Genomic_DNA"/>
</dbReference>
<evidence type="ECO:0000256" key="1">
    <source>
        <dbReference type="SAM" id="MobiDB-lite"/>
    </source>
</evidence>
<reference evidence="4" key="1">
    <citation type="submission" date="2015-03" db="EMBL/GenBank/DDBJ databases">
        <authorList>
            <consortium name="Pathogen Informatics"/>
            <person name="Murphy D."/>
        </authorList>
    </citation>
    <scope>NUCLEOTIDE SEQUENCE</scope>
    <source>
        <strain evidence="4">N09902308</strain>
    </source>
</reference>
<dbReference type="EMBL" id="CGCX01001343">
    <property type="protein sequence ID" value="CFR93092.1"/>
    <property type="molecule type" value="Genomic_DNA"/>
</dbReference>
<accession>A0A654U4K0</accession>
<sequence>MSTRPHRAHQDIDPAKLSDQLQRQRPVGADVVGVAVLVRIPRAGVFGHQLRNPVLARLLPSADRVRLRHHIDAGAVGGQHARDDGFQPRVGDQGDRVPVHLTSEG</sequence>
<proteinExistence type="predicted"/>
<reference evidence="5 6" key="2">
    <citation type="submission" date="2015-03" db="EMBL/GenBank/DDBJ databases">
        <authorList>
            <consortium name="Pathogen Informatics"/>
        </authorList>
    </citation>
    <scope>NUCLEOTIDE SEQUENCE [LARGE SCALE GENOMIC DNA]</scope>
    <source>
        <strain evidence="3 7">Bir 185</strain>
        <strain evidence="2 6">C09601061</strain>
        <strain evidence="5">N09902308</strain>
    </source>
</reference>
<dbReference type="Proteomes" id="UP000050164">
    <property type="component" value="Unassembled WGS sequence"/>
</dbReference>